<evidence type="ECO:0000313" key="3">
    <source>
        <dbReference type="Proteomes" id="UP000290649"/>
    </source>
</evidence>
<dbReference type="AlphaFoldDB" id="A0A4Q0VR66"/>
<gene>
    <name evidence="2" type="ORF">DS745_13335</name>
</gene>
<dbReference type="Proteomes" id="UP000290649">
    <property type="component" value="Unassembled WGS sequence"/>
</dbReference>
<dbReference type="InterPro" id="IPR036397">
    <property type="entry name" value="RNaseH_sf"/>
</dbReference>
<keyword evidence="3" id="KW-1185">Reference proteome</keyword>
<protein>
    <recommendedName>
        <fullName evidence="1">Exonuclease domain-containing protein</fullName>
    </recommendedName>
</protein>
<dbReference type="EMBL" id="QOUX01000042">
    <property type="protein sequence ID" value="RXI99859.1"/>
    <property type="molecule type" value="Genomic_DNA"/>
</dbReference>
<organism evidence="2 3">
    <name type="scientific">Anaerobacillus alkaliphilus</name>
    <dbReference type="NCBI Taxonomy" id="1548597"/>
    <lineage>
        <taxon>Bacteria</taxon>
        <taxon>Bacillati</taxon>
        <taxon>Bacillota</taxon>
        <taxon>Bacilli</taxon>
        <taxon>Bacillales</taxon>
        <taxon>Bacillaceae</taxon>
        <taxon>Anaerobacillus</taxon>
    </lineage>
</organism>
<dbReference type="OrthoDB" id="9776650at2"/>
<dbReference type="Pfam" id="PF00929">
    <property type="entry name" value="RNase_T"/>
    <property type="match status" value="1"/>
</dbReference>
<dbReference type="InterPro" id="IPR012337">
    <property type="entry name" value="RNaseH-like_sf"/>
</dbReference>
<comment type="caution">
    <text evidence="2">The sequence shown here is derived from an EMBL/GenBank/DDBJ whole genome shotgun (WGS) entry which is preliminary data.</text>
</comment>
<dbReference type="InterPro" id="IPR013520">
    <property type="entry name" value="Ribonucl_H"/>
</dbReference>
<evidence type="ECO:0000259" key="1">
    <source>
        <dbReference type="Pfam" id="PF00929"/>
    </source>
</evidence>
<evidence type="ECO:0000313" key="2">
    <source>
        <dbReference type="EMBL" id="RXI99859.1"/>
    </source>
</evidence>
<dbReference type="GO" id="GO:0003676">
    <property type="term" value="F:nucleic acid binding"/>
    <property type="evidence" value="ECO:0007669"/>
    <property type="project" value="InterPro"/>
</dbReference>
<name>A0A4Q0VR66_9BACI</name>
<dbReference type="Gene3D" id="3.30.420.10">
    <property type="entry name" value="Ribonuclease H-like superfamily/Ribonuclease H"/>
    <property type="match status" value="1"/>
</dbReference>
<accession>A0A4Q0VR66</accession>
<proteinExistence type="predicted"/>
<dbReference type="GO" id="GO:0004527">
    <property type="term" value="F:exonuclease activity"/>
    <property type="evidence" value="ECO:0007669"/>
    <property type="project" value="UniProtKB-ARBA"/>
</dbReference>
<reference evidence="2 3" key="1">
    <citation type="journal article" date="2019" name="Int. J. Syst. Evol. Microbiol.">
        <title>Anaerobacillus alkaliphilus sp. nov., a novel alkaliphilic and moderately halophilic bacterium.</title>
        <authorList>
            <person name="Borsodi A.K."/>
            <person name="Aszalos J.M."/>
            <person name="Bihari P."/>
            <person name="Nagy I."/>
            <person name="Schumann P."/>
            <person name="Sproer C."/>
            <person name="Kovacs A.L."/>
            <person name="Boka K."/>
            <person name="Dobosy P."/>
            <person name="Ovari M."/>
            <person name="Szili-Kovacs T."/>
            <person name="Toth E."/>
        </authorList>
    </citation>
    <scope>NUCLEOTIDE SEQUENCE [LARGE SCALE GENOMIC DNA]</scope>
    <source>
        <strain evidence="2 3">B16-10</strain>
    </source>
</reference>
<sequence length="67" mass="7662">MTPLDQRSFTVFDIETTSFTIGASDRLIEIGAVYVENLTVTDKTFQTYVNPKRALPETIVEFTEFPR</sequence>
<dbReference type="SUPFAM" id="SSF53098">
    <property type="entry name" value="Ribonuclease H-like"/>
    <property type="match status" value="1"/>
</dbReference>
<feature type="domain" description="Exonuclease" evidence="1">
    <location>
        <begin position="11"/>
        <end position="63"/>
    </location>
</feature>